<dbReference type="AlphaFoldDB" id="A0A9P7U3Q7"/>
<evidence type="ECO:0000256" key="1">
    <source>
        <dbReference type="SAM" id="Coils"/>
    </source>
</evidence>
<name>A0A9P7U3Q7_9HYPO</name>
<comment type="caution">
    <text evidence="2">The sequence shown here is derived from an EMBL/GenBank/DDBJ whole genome shotgun (WGS) entry which is preliminary data.</text>
</comment>
<dbReference type="EMBL" id="SRRH01000501">
    <property type="protein sequence ID" value="KAG6288042.1"/>
    <property type="molecule type" value="Genomic_DNA"/>
</dbReference>
<feature type="coiled-coil region" evidence="1">
    <location>
        <begin position="4"/>
        <end position="38"/>
    </location>
</feature>
<reference evidence="2 3" key="1">
    <citation type="journal article" date="2020" name="bioRxiv">
        <title>Whole genome comparisons of ergot fungi reveals the divergence and evolution of species within the genus Claviceps are the result of varying mechanisms driving genome evolution and host range expansion.</title>
        <authorList>
            <person name="Wyka S.A."/>
            <person name="Mondo S.J."/>
            <person name="Liu M."/>
            <person name="Dettman J."/>
            <person name="Nalam V."/>
            <person name="Broders K.D."/>
        </authorList>
    </citation>
    <scope>NUCLEOTIDE SEQUENCE [LARGE SCALE GENOMIC DNA]</scope>
    <source>
        <strain evidence="2 3">Clav52</strain>
    </source>
</reference>
<keyword evidence="1" id="KW-0175">Coiled coil</keyword>
<keyword evidence="3" id="KW-1185">Reference proteome</keyword>
<gene>
    <name evidence="2" type="ORF">E4U09_005831</name>
</gene>
<protein>
    <submittedName>
        <fullName evidence="2">Uncharacterized protein</fullName>
    </submittedName>
</protein>
<feature type="non-terminal residue" evidence="2">
    <location>
        <position position="74"/>
    </location>
</feature>
<evidence type="ECO:0000313" key="2">
    <source>
        <dbReference type="EMBL" id="KAG6288042.1"/>
    </source>
</evidence>
<dbReference type="Proteomes" id="UP000707071">
    <property type="component" value="Unassembled WGS sequence"/>
</dbReference>
<proteinExistence type="predicted"/>
<organism evidence="2 3">
    <name type="scientific">Claviceps aff. purpurea</name>
    <dbReference type="NCBI Taxonomy" id="1967640"/>
    <lineage>
        <taxon>Eukaryota</taxon>
        <taxon>Fungi</taxon>
        <taxon>Dikarya</taxon>
        <taxon>Ascomycota</taxon>
        <taxon>Pezizomycotina</taxon>
        <taxon>Sordariomycetes</taxon>
        <taxon>Hypocreomycetidae</taxon>
        <taxon>Hypocreales</taxon>
        <taxon>Clavicipitaceae</taxon>
        <taxon>Claviceps</taxon>
    </lineage>
</organism>
<evidence type="ECO:0000313" key="3">
    <source>
        <dbReference type="Proteomes" id="UP000707071"/>
    </source>
</evidence>
<sequence length="74" mass="8672">MTLIMVKNNDANALYQRVQELERQIQTKDGELQKETDRALQQAEEIRGILQQIQEVQRRDQCSQWDGPGTSRRS</sequence>
<accession>A0A9P7U3Q7</accession>